<evidence type="ECO:0000313" key="3">
    <source>
        <dbReference type="Proteomes" id="UP001219956"/>
    </source>
</evidence>
<dbReference type="Proteomes" id="UP001219956">
    <property type="component" value="Unassembled WGS sequence"/>
</dbReference>
<protein>
    <submittedName>
        <fullName evidence="2">Bile acid:sodium symporter</fullName>
    </submittedName>
</protein>
<organism evidence="2 3">
    <name type="scientific">Vogesella aquatica</name>
    <dbReference type="NCBI Taxonomy" id="2984206"/>
    <lineage>
        <taxon>Bacteria</taxon>
        <taxon>Pseudomonadati</taxon>
        <taxon>Pseudomonadota</taxon>
        <taxon>Betaproteobacteria</taxon>
        <taxon>Neisseriales</taxon>
        <taxon>Chromobacteriaceae</taxon>
        <taxon>Vogesella</taxon>
    </lineage>
</organism>
<dbReference type="PANTHER" id="PTHR18640">
    <property type="entry name" value="SOLUTE CARRIER FAMILY 10 MEMBER 7"/>
    <property type="match status" value="1"/>
</dbReference>
<gene>
    <name evidence="2" type="ORF">PQU95_18145</name>
</gene>
<feature type="transmembrane region" description="Helical" evidence="1">
    <location>
        <begin position="129"/>
        <end position="154"/>
    </location>
</feature>
<dbReference type="RefSeq" id="WP_272753310.1">
    <property type="nucleotide sequence ID" value="NZ_JAQQLF010000033.1"/>
</dbReference>
<feature type="transmembrane region" description="Helical" evidence="1">
    <location>
        <begin position="99"/>
        <end position="122"/>
    </location>
</feature>
<dbReference type="InterPro" id="IPR038770">
    <property type="entry name" value="Na+/solute_symporter_sf"/>
</dbReference>
<evidence type="ECO:0000256" key="1">
    <source>
        <dbReference type="SAM" id="Phobius"/>
    </source>
</evidence>
<accession>A0ABT5J2T3</accession>
<reference evidence="2 3" key="1">
    <citation type="submission" date="2023-01" db="EMBL/GenBank/DDBJ databases">
        <title>Novel species of the genus Vogesella isolated from rivers.</title>
        <authorList>
            <person name="Lu H."/>
        </authorList>
    </citation>
    <scope>NUCLEOTIDE SEQUENCE [LARGE SCALE GENOMIC DNA]</scope>
    <source>
        <strain evidence="2 3">DC21W</strain>
    </source>
</reference>
<dbReference type="EMBL" id="JAQQLF010000033">
    <property type="protein sequence ID" value="MDC7719126.1"/>
    <property type="molecule type" value="Genomic_DNA"/>
</dbReference>
<name>A0ABT5J2T3_9NEIS</name>
<comment type="caution">
    <text evidence="2">The sequence shown here is derived from an EMBL/GenBank/DDBJ whole genome shotgun (WGS) entry which is preliminary data.</text>
</comment>
<keyword evidence="1" id="KW-0472">Membrane</keyword>
<dbReference type="PIRSF" id="PIRSF026166">
    <property type="entry name" value="UCP026166"/>
    <property type="match status" value="1"/>
</dbReference>
<sequence length="322" mass="33928">MPRPRFLPDNFTLGLLASVALASLLPCQGQTAVWLEHLTQLAIAVLFFLHGAKLSRQAVVAGMTHWRLHLCVLAATFVLFPLLGLVLQPLLQTLTTPALALGVLYLCLLPSTVQSSIAFVSVAGGNVPAAICSATASNLAGIALTPLLVGWLLVRGEGGMHAGSASGIVYQLLLPFIAGQVLRPWLGGWVARHKPLLRAVDQGAILLVVYTAFSAAVINGLWHSLPLPALGGLLLTCTLLLALLLLTTTLLGRQLGFNREDRITLLFCGSKKSLASGVPMAKVLFAGQPMGAIVLPLMLFHQLQLMVCAVLAQRLAAAGKQG</sequence>
<keyword evidence="1" id="KW-0812">Transmembrane</keyword>
<keyword evidence="1" id="KW-1133">Transmembrane helix</keyword>
<dbReference type="InterPro" id="IPR016833">
    <property type="entry name" value="Put_Na-Bile_cotransptr"/>
</dbReference>
<feature type="transmembrane region" description="Helical" evidence="1">
    <location>
        <begin position="39"/>
        <end position="56"/>
    </location>
</feature>
<proteinExistence type="predicted"/>
<dbReference type="Gene3D" id="1.20.1530.20">
    <property type="match status" value="1"/>
</dbReference>
<keyword evidence="3" id="KW-1185">Reference proteome</keyword>
<dbReference type="PANTHER" id="PTHR18640:SF5">
    <property type="entry name" value="SODIUM_BILE ACID COTRANSPORTER 7"/>
    <property type="match status" value="1"/>
</dbReference>
<evidence type="ECO:0000313" key="2">
    <source>
        <dbReference type="EMBL" id="MDC7719126.1"/>
    </source>
</evidence>
<dbReference type="Pfam" id="PF13593">
    <property type="entry name" value="SBF_like"/>
    <property type="match status" value="1"/>
</dbReference>
<feature type="transmembrane region" description="Helical" evidence="1">
    <location>
        <begin position="68"/>
        <end position="87"/>
    </location>
</feature>
<feature type="transmembrane region" description="Helical" evidence="1">
    <location>
        <begin position="228"/>
        <end position="251"/>
    </location>
</feature>
<feature type="transmembrane region" description="Helical" evidence="1">
    <location>
        <begin position="203"/>
        <end position="222"/>
    </location>
</feature>
<feature type="transmembrane region" description="Helical" evidence="1">
    <location>
        <begin position="160"/>
        <end position="182"/>
    </location>
</feature>